<name>A0A2N6CYB7_9GAMM</name>
<accession>A0A2N6CYB7</accession>
<reference evidence="1 2" key="1">
    <citation type="submission" date="2017-11" db="EMBL/GenBank/DDBJ databases">
        <title>Genome-resolved metagenomics identifies genetic mobility, metabolic interactions, and unexpected diversity in perchlorate-reducing communities.</title>
        <authorList>
            <person name="Barnum T.P."/>
            <person name="Figueroa I.A."/>
            <person name="Carlstrom C.I."/>
            <person name="Lucas L.N."/>
            <person name="Engelbrektson A.L."/>
            <person name="Coates J.D."/>
        </authorList>
    </citation>
    <scope>NUCLEOTIDE SEQUENCE [LARGE SCALE GENOMIC DNA]</scope>
    <source>
        <strain evidence="1">BM301</strain>
    </source>
</reference>
<evidence type="ECO:0000313" key="1">
    <source>
        <dbReference type="EMBL" id="PLX62355.1"/>
    </source>
</evidence>
<sequence length="233" mass="26598">MDGPWSEGPKELLQHAVDHIAHDGDFDRRIAMISIDNAVELMIKTYLGLPKRKTKGSGPSRKQLEDASNSFPSLLDLVEEFAGERLTGVSLDEIEWYHRIRNQLYHSGNGITVEIARVQTYLSLAKTLFQNLFNTELSLVAESPIQKKLGIFLGKWGVFEKELSEKAKLLELPDHRPGAVFLYKAERGIKEQWQETKNFRNTAVHKLETLNAKDFDEPIKTVDHLIEVARKFT</sequence>
<dbReference type="RefSeq" id="WP_273438279.1">
    <property type="nucleotide sequence ID" value="NZ_PKUN01000005.1"/>
</dbReference>
<dbReference type="EMBL" id="PKUN01000005">
    <property type="protein sequence ID" value="PLX62355.1"/>
    <property type="molecule type" value="Genomic_DNA"/>
</dbReference>
<dbReference type="AlphaFoldDB" id="A0A2N6CYB7"/>
<gene>
    <name evidence="1" type="ORF">C0630_05715</name>
</gene>
<dbReference type="Proteomes" id="UP000235015">
    <property type="component" value="Unassembled WGS sequence"/>
</dbReference>
<organism evidence="1 2">
    <name type="scientific">Sedimenticola selenatireducens</name>
    <dbReference type="NCBI Taxonomy" id="191960"/>
    <lineage>
        <taxon>Bacteria</taxon>
        <taxon>Pseudomonadati</taxon>
        <taxon>Pseudomonadota</taxon>
        <taxon>Gammaproteobacteria</taxon>
        <taxon>Chromatiales</taxon>
        <taxon>Sedimenticolaceae</taxon>
        <taxon>Sedimenticola</taxon>
    </lineage>
</organism>
<comment type="caution">
    <text evidence="1">The sequence shown here is derived from an EMBL/GenBank/DDBJ whole genome shotgun (WGS) entry which is preliminary data.</text>
</comment>
<protein>
    <submittedName>
        <fullName evidence="1">Uncharacterized protein</fullName>
    </submittedName>
</protein>
<evidence type="ECO:0000313" key="2">
    <source>
        <dbReference type="Proteomes" id="UP000235015"/>
    </source>
</evidence>
<proteinExistence type="predicted"/>